<organism evidence="3">
    <name type="scientific">Gongylonema pulchrum</name>
    <dbReference type="NCBI Taxonomy" id="637853"/>
    <lineage>
        <taxon>Eukaryota</taxon>
        <taxon>Metazoa</taxon>
        <taxon>Ecdysozoa</taxon>
        <taxon>Nematoda</taxon>
        <taxon>Chromadorea</taxon>
        <taxon>Rhabditida</taxon>
        <taxon>Spirurina</taxon>
        <taxon>Spiruromorpha</taxon>
        <taxon>Spiruroidea</taxon>
        <taxon>Gongylonematidae</taxon>
        <taxon>Gongylonema</taxon>
    </lineage>
</organism>
<dbReference type="WBParaSite" id="GPUH_0000531601-mRNA-1">
    <property type="protein sequence ID" value="GPUH_0000531601-mRNA-1"/>
    <property type="gene ID" value="GPUH_0000531601"/>
</dbReference>
<evidence type="ECO:0000313" key="1">
    <source>
        <dbReference type="EMBL" id="VDK50147.1"/>
    </source>
</evidence>
<sequence length="180" mass="20455">MLYAHAFLGSGAVAPVNSRHRFRDMSDAPRISAGLGLTFLIRHFIRLELNYVIPLSANIASTEFFEQEQYHNCCRDFLFLALDDLISAFMIQRLFVKVEERMVGGRLESNSGFEEVRSHWQLRCYMSTKRTLTFVTGNVNKVNEVRAILGDLFTVGIALGVSRLCLGPLEFLAKFLQTKN</sequence>
<proteinExistence type="predicted"/>
<gene>
    <name evidence="1" type="ORF">GPUH_LOCUS5309</name>
</gene>
<name>A0A183D9B8_9BILA</name>
<protein>
    <submittedName>
        <fullName evidence="1 3">Uncharacterized protein</fullName>
    </submittedName>
</protein>
<dbReference type="Proteomes" id="UP000271098">
    <property type="component" value="Unassembled WGS sequence"/>
</dbReference>
<dbReference type="OrthoDB" id="1724197at2759"/>
<reference evidence="3" key="1">
    <citation type="submission" date="2016-06" db="UniProtKB">
        <authorList>
            <consortium name="WormBaseParasite"/>
        </authorList>
    </citation>
    <scope>IDENTIFICATION</scope>
</reference>
<keyword evidence="2" id="KW-1185">Reference proteome</keyword>
<dbReference type="AlphaFoldDB" id="A0A183D9B8"/>
<accession>A0A183D9B8</accession>
<dbReference type="EMBL" id="UYRT01011052">
    <property type="protein sequence ID" value="VDK50147.1"/>
    <property type="molecule type" value="Genomic_DNA"/>
</dbReference>
<evidence type="ECO:0000313" key="2">
    <source>
        <dbReference type="Proteomes" id="UP000271098"/>
    </source>
</evidence>
<evidence type="ECO:0000313" key="3">
    <source>
        <dbReference type="WBParaSite" id="GPUH_0000531601-mRNA-1"/>
    </source>
</evidence>
<reference evidence="1 2" key="2">
    <citation type="submission" date="2018-11" db="EMBL/GenBank/DDBJ databases">
        <authorList>
            <consortium name="Pathogen Informatics"/>
        </authorList>
    </citation>
    <scope>NUCLEOTIDE SEQUENCE [LARGE SCALE GENOMIC DNA]</scope>
</reference>